<evidence type="ECO:0000313" key="10">
    <source>
        <dbReference type="EMBL" id="CAD6231260.1"/>
    </source>
</evidence>
<evidence type="ECO:0000256" key="8">
    <source>
        <dbReference type="SAM" id="SignalP"/>
    </source>
</evidence>
<dbReference type="CDD" id="cd00118">
    <property type="entry name" value="LysM"/>
    <property type="match status" value="1"/>
</dbReference>
<proteinExistence type="predicted"/>
<keyword evidence="4 8" id="KW-0732">Signal</keyword>
<dbReference type="InterPro" id="IPR044812">
    <property type="entry name" value="CERK1/LYK3-like"/>
</dbReference>
<keyword evidence="11" id="KW-1185">Reference proteome</keyword>
<dbReference type="Proteomes" id="UP000604825">
    <property type="component" value="Unassembled WGS sequence"/>
</dbReference>
<dbReference type="GO" id="GO:0005886">
    <property type="term" value="C:plasma membrane"/>
    <property type="evidence" value="ECO:0007669"/>
    <property type="project" value="UniProtKB-SubCell"/>
</dbReference>
<keyword evidence="2" id="KW-1003">Cell membrane</keyword>
<evidence type="ECO:0000313" key="11">
    <source>
        <dbReference type="Proteomes" id="UP000604825"/>
    </source>
</evidence>
<feature type="chain" id="PRO_5032730795" description="LysM domain-containing protein" evidence="8">
    <location>
        <begin position="32"/>
        <end position="220"/>
    </location>
</feature>
<dbReference type="OrthoDB" id="4062651at2759"/>
<evidence type="ECO:0000256" key="6">
    <source>
        <dbReference type="ARBA" id="ARBA00023136"/>
    </source>
</evidence>
<dbReference type="PANTHER" id="PTHR46204">
    <property type="entry name" value="CHITIN ELICITOR RECEPTOR KINASE 1-RELATED"/>
    <property type="match status" value="1"/>
</dbReference>
<evidence type="ECO:0000256" key="7">
    <source>
        <dbReference type="ARBA" id="ARBA00023157"/>
    </source>
</evidence>
<evidence type="ECO:0000256" key="3">
    <source>
        <dbReference type="ARBA" id="ARBA00022692"/>
    </source>
</evidence>
<keyword evidence="6" id="KW-0472">Membrane</keyword>
<dbReference type="AlphaFoldDB" id="A0A811P0C8"/>
<comment type="caution">
    <text evidence="10">The sequence shown here is derived from an EMBL/GenBank/DDBJ whole genome shotgun (WGS) entry which is preliminary data.</text>
</comment>
<dbReference type="GO" id="GO:0019199">
    <property type="term" value="F:transmembrane receptor protein kinase activity"/>
    <property type="evidence" value="ECO:0007669"/>
    <property type="project" value="InterPro"/>
</dbReference>
<evidence type="ECO:0000259" key="9">
    <source>
        <dbReference type="PROSITE" id="PS51782"/>
    </source>
</evidence>
<dbReference type="PROSITE" id="PS51782">
    <property type="entry name" value="LYSM"/>
    <property type="match status" value="1"/>
</dbReference>
<organism evidence="10 11">
    <name type="scientific">Miscanthus lutarioriparius</name>
    <dbReference type="NCBI Taxonomy" id="422564"/>
    <lineage>
        <taxon>Eukaryota</taxon>
        <taxon>Viridiplantae</taxon>
        <taxon>Streptophyta</taxon>
        <taxon>Embryophyta</taxon>
        <taxon>Tracheophyta</taxon>
        <taxon>Spermatophyta</taxon>
        <taxon>Magnoliopsida</taxon>
        <taxon>Liliopsida</taxon>
        <taxon>Poales</taxon>
        <taxon>Poaceae</taxon>
        <taxon>PACMAD clade</taxon>
        <taxon>Panicoideae</taxon>
        <taxon>Andropogonodae</taxon>
        <taxon>Andropogoneae</taxon>
        <taxon>Saccharinae</taxon>
        <taxon>Miscanthus</taxon>
    </lineage>
</organism>
<protein>
    <recommendedName>
        <fullName evidence="9">LysM domain-containing protein</fullName>
    </recommendedName>
</protein>
<dbReference type="InterPro" id="IPR036779">
    <property type="entry name" value="LysM_dom_sf"/>
</dbReference>
<name>A0A811P0C8_9POAL</name>
<gene>
    <name evidence="10" type="ORF">NCGR_LOCUS21373</name>
</gene>
<evidence type="ECO:0000256" key="5">
    <source>
        <dbReference type="ARBA" id="ARBA00022989"/>
    </source>
</evidence>
<comment type="subcellular location">
    <subcellularLocation>
        <location evidence="1">Cell membrane</location>
        <topology evidence="1">Single-pass membrane protein</topology>
    </subcellularLocation>
</comment>
<evidence type="ECO:0000256" key="2">
    <source>
        <dbReference type="ARBA" id="ARBA00022475"/>
    </source>
</evidence>
<dbReference type="PANTHER" id="PTHR46204:SF8">
    <property type="entry name" value="PROTEIN KINASE DOMAIN-CONTAINING PROTEIN"/>
    <property type="match status" value="1"/>
</dbReference>
<dbReference type="EMBL" id="CAJGYO010000005">
    <property type="protein sequence ID" value="CAD6231260.1"/>
    <property type="molecule type" value="Genomic_DNA"/>
</dbReference>
<keyword evidence="3" id="KW-0812">Transmembrane</keyword>
<dbReference type="SMART" id="SM00257">
    <property type="entry name" value="LysM"/>
    <property type="match status" value="1"/>
</dbReference>
<dbReference type="SUPFAM" id="SSF54106">
    <property type="entry name" value="LysM domain"/>
    <property type="match status" value="1"/>
</dbReference>
<dbReference type="GO" id="GO:0045087">
    <property type="term" value="P:innate immune response"/>
    <property type="evidence" value="ECO:0007669"/>
    <property type="project" value="InterPro"/>
</dbReference>
<dbReference type="Gene3D" id="3.10.350.10">
    <property type="entry name" value="LysM domain"/>
    <property type="match status" value="1"/>
</dbReference>
<evidence type="ECO:0000256" key="4">
    <source>
        <dbReference type="ARBA" id="ARBA00022729"/>
    </source>
</evidence>
<feature type="domain" description="LysM" evidence="9">
    <location>
        <begin position="167"/>
        <end position="212"/>
    </location>
</feature>
<evidence type="ECO:0000256" key="1">
    <source>
        <dbReference type="ARBA" id="ARBA00004162"/>
    </source>
</evidence>
<dbReference type="Pfam" id="PF01476">
    <property type="entry name" value="LysM"/>
    <property type="match status" value="1"/>
</dbReference>
<keyword evidence="7" id="KW-1015">Disulfide bond</keyword>
<accession>A0A811P0C8</accession>
<reference evidence="10" key="1">
    <citation type="submission" date="2020-10" db="EMBL/GenBank/DDBJ databases">
        <authorList>
            <person name="Han B."/>
            <person name="Lu T."/>
            <person name="Zhao Q."/>
            <person name="Huang X."/>
            <person name="Zhao Y."/>
        </authorList>
    </citation>
    <scope>NUCLEOTIDE SEQUENCE</scope>
</reference>
<sequence>MANQCCSCKHGLIFFLLALLLQRLDTSVASAAGWQPMQCDAVSMNPSCSSSFLYATSEGRNLSEIAAVFNATASTTALLWPIKRPSGEVDVLVAVPCACEVINATMSALFHDTRYVVKPGDTPDKVNRGIFSGLAMNFGDGYPLISGNTVTVHLPCGCSSAASKGVVSYAVQEEDTLPKIASLFRSTSQDILNLNPSLTNPDFVKPGSILFVPIGVDDSL</sequence>
<feature type="signal peptide" evidence="8">
    <location>
        <begin position="1"/>
        <end position="31"/>
    </location>
</feature>
<keyword evidence="5" id="KW-1133">Transmembrane helix</keyword>
<dbReference type="InterPro" id="IPR018392">
    <property type="entry name" value="LysM"/>
</dbReference>